<evidence type="ECO:0000313" key="3">
    <source>
        <dbReference type="EMBL" id="EYE92146.1"/>
    </source>
</evidence>
<dbReference type="GO" id="GO:0042765">
    <property type="term" value="C:GPI-anchor transamidase complex"/>
    <property type="evidence" value="ECO:0007669"/>
    <property type="project" value="InterPro"/>
</dbReference>
<dbReference type="PANTHER" id="PTHR12959:SF11">
    <property type="entry name" value="GPI TRANSAMIDASE COMPONENT PIG-T"/>
    <property type="match status" value="1"/>
</dbReference>
<evidence type="ECO:0000313" key="4">
    <source>
        <dbReference type="Proteomes" id="UP000019804"/>
    </source>
</evidence>
<protein>
    <submittedName>
        <fullName evidence="3">Gpi16 subunit, GPI transamidase component</fullName>
    </submittedName>
</protein>
<keyword evidence="1" id="KW-0812">Transmembrane</keyword>
<proteinExistence type="predicted"/>
<keyword evidence="1" id="KW-1133">Transmembrane helix</keyword>
<dbReference type="EMBL" id="KK088439">
    <property type="protein sequence ID" value="EYE92146.1"/>
    <property type="molecule type" value="Genomic_DNA"/>
</dbReference>
<dbReference type="RefSeq" id="XP_040635834.1">
    <property type="nucleotide sequence ID" value="XM_040782796.1"/>
</dbReference>
<accession>A0A017S5P1</accession>
<dbReference type="GO" id="GO:0016255">
    <property type="term" value="P:attachment of GPI anchor to protein"/>
    <property type="evidence" value="ECO:0007669"/>
    <property type="project" value="InterPro"/>
</dbReference>
<feature type="transmembrane region" description="Helical" evidence="1">
    <location>
        <begin position="540"/>
        <end position="562"/>
    </location>
</feature>
<dbReference type="Pfam" id="PF04113">
    <property type="entry name" value="Gpi16"/>
    <property type="match status" value="1"/>
</dbReference>
<name>A0A017S5P1_ASPRC</name>
<dbReference type="InterPro" id="IPR007245">
    <property type="entry name" value="PIG-T"/>
</dbReference>
<gene>
    <name evidence="3" type="ORF">EURHEDRAFT_415855</name>
</gene>
<evidence type="ECO:0000256" key="1">
    <source>
        <dbReference type="SAM" id="Phobius"/>
    </source>
</evidence>
<dbReference type="HOGENOM" id="CLU_021459_2_1_1"/>
<reference evidence="4" key="1">
    <citation type="journal article" date="2014" name="Nat. Commun.">
        <title>Genomic adaptations of the halophilic Dead Sea filamentous fungus Eurotium rubrum.</title>
        <authorList>
            <person name="Kis-Papo T."/>
            <person name="Weig A.R."/>
            <person name="Riley R."/>
            <person name="Persoh D."/>
            <person name="Salamov A."/>
            <person name="Sun H."/>
            <person name="Lipzen A."/>
            <person name="Wasser S.P."/>
            <person name="Rambold G."/>
            <person name="Grigoriev I.V."/>
            <person name="Nevo E."/>
        </authorList>
    </citation>
    <scope>NUCLEOTIDE SEQUENCE [LARGE SCALE GENOMIC DNA]</scope>
    <source>
        <strain evidence="4">CBS 135680</strain>
    </source>
</reference>
<organism evidence="3 4">
    <name type="scientific">Aspergillus ruber (strain CBS 135680)</name>
    <dbReference type="NCBI Taxonomy" id="1388766"/>
    <lineage>
        <taxon>Eukaryota</taxon>
        <taxon>Fungi</taxon>
        <taxon>Dikarya</taxon>
        <taxon>Ascomycota</taxon>
        <taxon>Pezizomycotina</taxon>
        <taxon>Eurotiomycetes</taxon>
        <taxon>Eurotiomycetidae</taxon>
        <taxon>Eurotiales</taxon>
        <taxon>Aspergillaceae</taxon>
        <taxon>Aspergillus</taxon>
        <taxon>Aspergillus subgen. Aspergillus</taxon>
    </lineage>
</organism>
<dbReference type="PANTHER" id="PTHR12959">
    <property type="entry name" value="GPI TRANSAMIDASE COMPONENT PIG-T-RELATED"/>
    <property type="match status" value="1"/>
</dbReference>
<dbReference type="Proteomes" id="UP000019804">
    <property type="component" value="Unassembled WGS sequence"/>
</dbReference>
<dbReference type="OrthoDB" id="331263at2759"/>
<keyword evidence="1" id="KW-0472">Membrane</keyword>
<keyword evidence="2" id="KW-0732">Signal</keyword>
<keyword evidence="4" id="KW-1185">Reference proteome</keyword>
<sequence length="602" mass="66991">MTVLFLLPLLFLAVLSTLTSAAPDSDYHEGLVLQPLPQSSLLASFNFRSNTSQESFEQRHFRYFPRALGQILQHANTKELHLRFTTGRWDAESWGSRPWNGSKEGNTGVELWAWIDAPDDDGAFAKWITLTQSLSGLFCASMNFIDSTRTTRPIASFEPAAHHSSSQLHLLHGTLPGEVVCTENLTPFLKLLPCKGKAGVSSLFDGHKLFDASWQSMAVDVRPVCPESGECMVQIEQTVDMVLDIDRSKRPRDNPIPRPIPNEQLVCDTSKPYDADDTCYPLENTAEKGWSLQEIFGRTISGVCPLTEDENPGKETVCLRVPHERGVITSPGASETRNPDGLSRCFNLEPSSPFDLIIPEQEALTQVPLDEPALSAERTIVGHGQERGGMRIIFDNPSNSSSVDFIYFETLPWFLRPYVHTLQATIIGRDGIRRSVPVSQIVKETFYRPAIDRERGTQLELALFVPAASTVTLTYDFEKAVLRYTEYPPDANRGFNVAPAVIRLLGLRDQAQSYEYYSPVYIRTTSLLLPLPTPDFSMPYNVIILTSTVIALAFGSIFNLLVRRFVAADEAAALTAQTFKGKIFGKVVALRDRIKGKGSKVE</sequence>
<feature type="signal peptide" evidence="2">
    <location>
        <begin position="1"/>
        <end position="21"/>
    </location>
</feature>
<dbReference type="GeneID" id="63697920"/>
<dbReference type="AlphaFoldDB" id="A0A017S5P1"/>
<evidence type="ECO:0000256" key="2">
    <source>
        <dbReference type="SAM" id="SignalP"/>
    </source>
</evidence>
<feature type="chain" id="PRO_5001499101" evidence="2">
    <location>
        <begin position="22"/>
        <end position="602"/>
    </location>
</feature>
<dbReference type="STRING" id="1388766.A0A017S5P1"/>